<dbReference type="EMBL" id="JAHQIW010002475">
    <property type="protein sequence ID" value="KAJ1355400.1"/>
    <property type="molecule type" value="Genomic_DNA"/>
</dbReference>
<dbReference type="Proteomes" id="UP001196413">
    <property type="component" value="Unassembled WGS sequence"/>
</dbReference>
<sequence length="137" mass="15214">MVKGAAMKKPHCIIVSGIVTGTCEANDVDCKEIGMAKAEDIGSISANHTAITGTLTITNIIMANWSKEMWQSVVNRAIRMLASGPLRLQFFSAFATSTKHKLYCRMVRINDSLMYVIYRKSLKIIVELDIAYNVQVQ</sequence>
<dbReference type="AlphaFoldDB" id="A0AAD5MCM8"/>
<gene>
    <name evidence="1" type="ORF">KIN20_012794</name>
</gene>
<comment type="caution">
    <text evidence="1">The sequence shown here is derived from an EMBL/GenBank/DDBJ whole genome shotgun (WGS) entry which is preliminary data.</text>
</comment>
<evidence type="ECO:0000313" key="1">
    <source>
        <dbReference type="EMBL" id="KAJ1355400.1"/>
    </source>
</evidence>
<protein>
    <submittedName>
        <fullName evidence="1">Uncharacterized protein</fullName>
    </submittedName>
</protein>
<proteinExistence type="predicted"/>
<reference evidence="1" key="1">
    <citation type="submission" date="2021-06" db="EMBL/GenBank/DDBJ databases">
        <title>Parelaphostrongylus tenuis whole genome reference sequence.</title>
        <authorList>
            <person name="Garwood T.J."/>
            <person name="Larsen P.A."/>
            <person name="Fountain-Jones N.M."/>
            <person name="Garbe J.R."/>
            <person name="Macchietto M.G."/>
            <person name="Kania S.A."/>
            <person name="Gerhold R.W."/>
            <person name="Richards J.E."/>
            <person name="Wolf T.M."/>
        </authorList>
    </citation>
    <scope>NUCLEOTIDE SEQUENCE</scope>
    <source>
        <strain evidence="1">MNPRO001-30</strain>
        <tissue evidence="1">Meninges</tissue>
    </source>
</reference>
<keyword evidence="2" id="KW-1185">Reference proteome</keyword>
<organism evidence="1 2">
    <name type="scientific">Parelaphostrongylus tenuis</name>
    <name type="common">Meningeal worm</name>
    <dbReference type="NCBI Taxonomy" id="148309"/>
    <lineage>
        <taxon>Eukaryota</taxon>
        <taxon>Metazoa</taxon>
        <taxon>Ecdysozoa</taxon>
        <taxon>Nematoda</taxon>
        <taxon>Chromadorea</taxon>
        <taxon>Rhabditida</taxon>
        <taxon>Rhabditina</taxon>
        <taxon>Rhabditomorpha</taxon>
        <taxon>Strongyloidea</taxon>
        <taxon>Metastrongylidae</taxon>
        <taxon>Parelaphostrongylus</taxon>
    </lineage>
</organism>
<name>A0AAD5MCM8_PARTN</name>
<accession>A0AAD5MCM8</accession>
<evidence type="ECO:0000313" key="2">
    <source>
        <dbReference type="Proteomes" id="UP001196413"/>
    </source>
</evidence>